<dbReference type="PROSITE" id="PS50240">
    <property type="entry name" value="TRYPSIN_DOM"/>
    <property type="match status" value="1"/>
</dbReference>
<dbReference type="AlphaFoldDB" id="A0A8X7XEE1"/>
<dbReference type="SMART" id="SM00020">
    <property type="entry name" value="Tryp_SPc"/>
    <property type="match status" value="1"/>
</dbReference>
<keyword evidence="2" id="KW-0865">Zymogen</keyword>
<name>A0A8X7XEE1_POLSE</name>
<sequence length="394" mass="43707">MAAAARAAEEETLQLERRWQQHGCWQARHRRRKGRKMAADQKSLPLVCTRLDGVSCVPANDRREAGPRNVHHGQGGVPIGPEKEAHRKLSASETDEQVGSAPAECLSLPAALTKLEACLRPAEQSLLQMLRAIWAEVLVLERKALSVLKAFRSATGRRDAGISSRKGYGGEASSRDWIINGREAKPNSRPYMAALYGGLETTRFVCDGFLIREDFVLTAAHCKEKSMIVKLGVHRLSKPMKAWQVIKVKEVFTHPKYTLKPMRNDIMLLKLASPAKLNQNVSLLALAERKDKDERTGMSCFILGWGTNETGGSPSDVLMEADISITDQKKCIEIWSKDLVTANMICARGARNQGICQVSQLLLQFSDPELEVLDQLASLADVALIDNWLFQTII</sequence>
<evidence type="ECO:0000256" key="5">
    <source>
        <dbReference type="ARBA" id="ARBA00038868"/>
    </source>
</evidence>
<dbReference type="Pfam" id="PF00089">
    <property type="entry name" value="Trypsin"/>
    <property type="match status" value="1"/>
</dbReference>
<reference evidence="8 9" key="1">
    <citation type="journal article" date="2021" name="Cell">
        <title>Tracing the genetic footprints of vertebrate landing in non-teleost ray-finned fishes.</title>
        <authorList>
            <person name="Bi X."/>
            <person name="Wang K."/>
            <person name="Yang L."/>
            <person name="Pan H."/>
            <person name="Jiang H."/>
            <person name="Wei Q."/>
            <person name="Fang M."/>
            <person name="Yu H."/>
            <person name="Zhu C."/>
            <person name="Cai Y."/>
            <person name="He Y."/>
            <person name="Gan X."/>
            <person name="Zeng H."/>
            <person name="Yu D."/>
            <person name="Zhu Y."/>
            <person name="Jiang H."/>
            <person name="Qiu Q."/>
            <person name="Yang H."/>
            <person name="Zhang Y.E."/>
            <person name="Wang W."/>
            <person name="Zhu M."/>
            <person name="He S."/>
            <person name="Zhang G."/>
        </authorList>
    </citation>
    <scope>NUCLEOTIDE SEQUENCE [LARGE SCALE GENOMIC DNA]</scope>
    <source>
        <strain evidence="8">Bchr_013</strain>
    </source>
</reference>
<dbReference type="PRINTS" id="PR00722">
    <property type="entry name" value="CHYMOTRYPSIN"/>
</dbReference>
<comment type="catalytic activity">
    <reaction evidence="4">
        <text>Preferential cleavage: Arg-|-Xaa, Lys-|-Xaa.</text>
        <dbReference type="EC" id="3.4.21.4"/>
    </reaction>
</comment>
<dbReference type="GO" id="GO:0004252">
    <property type="term" value="F:serine-type endopeptidase activity"/>
    <property type="evidence" value="ECO:0007669"/>
    <property type="project" value="UniProtKB-EC"/>
</dbReference>
<dbReference type="GO" id="GO:0006508">
    <property type="term" value="P:proteolysis"/>
    <property type="evidence" value="ECO:0007669"/>
    <property type="project" value="UniProtKB-KW"/>
</dbReference>
<feature type="region of interest" description="Disordered" evidence="6">
    <location>
        <begin position="60"/>
        <end position="96"/>
    </location>
</feature>
<dbReference type="PANTHER" id="PTHR24271">
    <property type="entry name" value="KALLIKREIN-RELATED"/>
    <property type="match status" value="1"/>
</dbReference>
<accession>A0A8X7XEE1</accession>
<evidence type="ECO:0000256" key="4">
    <source>
        <dbReference type="ARBA" id="ARBA00036320"/>
    </source>
</evidence>
<evidence type="ECO:0000256" key="3">
    <source>
        <dbReference type="ARBA" id="ARBA00023157"/>
    </source>
</evidence>
<feature type="domain" description="Peptidase S1" evidence="7">
    <location>
        <begin position="178"/>
        <end position="357"/>
    </location>
</feature>
<organism evidence="8 9">
    <name type="scientific">Polypterus senegalus</name>
    <name type="common">Senegal bichir</name>
    <dbReference type="NCBI Taxonomy" id="55291"/>
    <lineage>
        <taxon>Eukaryota</taxon>
        <taxon>Metazoa</taxon>
        <taxon>Chordata</taxon>
        <taxon>Craniata</taxon>
        <taxon>Vertebrata</taxon>
        <taxon>Euteleostomi</taxon>
        <taxon>Actinopterygii</taxon>
        <taxon>Polypteriformes</taxon>
        <taxon>Polypteridae</taxon>
        <taxon>Polypterus</taxon>
    </lineage>
</organism>
<keyword evidence="9" id="KW-1185">Reference proteome</keyword>
<evidence type="ECO:0000256" key="2">
    <source>
        <dbReference type="ARBA" id="ARBA00023145"/>
    </source>
</evidence>
<dbReference type="InterPro" id="IPR018114">
    <property type="entry name" value="TRYPSIN_HIS"/>
</dbReference>
<comment type="caution">
    <text evidence="8">The sequence shown here is derived from an EMBL/GenBank/DDBJ whole genome shotgun (WGS) entry which is preliminary data.</text>
</comment>
<dbReference type="Proteomes" id="UP000886611">
    <property type="component" value="Unassembled WGS sequence"/>
</dbReference>
<evidence type="ECO:0000256" key="1">
    <source>
        <dbReference type="ARBA" id="ARBA00004239"/>
    </source>
</evidence>
<dbReference type="SUPFAM" id="SSF50494">
    <property type="entry name" value="Trypsin-like serine proteases"/>
    <property type="match status" value="1"/>
</dbReference>
<evidence type="ECO:0000313" key="9">
    <source>
        <dbReference type="Proteomes" id="UP000886611"/>
    </source>
</evidence>
<evidence type="ECO:0000256" key="6">
    <source>
        <dbReference type="SAM" id="MobiDB-lite"/>
    </source>
</evidence>
<dbReference type="PANTHER" id="PTHR24271:SF50">
    <property type="match status" value="1"/>
</dbReference>
<evidence type="ECO:0000259" key="7">
    <source>
        <dbReference type="PROSITE" id="PS50240"/>
    </source>
</evidence>
<dbReference type="EMBL" id="JAATIS010001721">
    <property type="protein sequence ID" value="KAG2465774.1"/>
    <property type="molecule type" value="Genomic_DNA"/>
</dbReference>
<dbReference type="InterPro" id="IPR001254">
    <property type="entry name" value="Trypsin_dom"/>
</dbReference>
<dbReference type="EC" id="3.4.21.4" evidence="5"/>
<feature type="non-terminal residue" evidence="8">
    <location>
        <position position="394"/>
    </location>
</feature>
<keyword evidence="8" id="KW-0645">Protease</keyword>
<dbReference type="Gene3D" id="2.40.10.10">
    <property type="entry name" value="Trypsin-like serine proteases"/>
    <property type="match status" value="1"/>
</dbReference>
<protein>
    <recommendedName>
        <fullName evidence="5">trypsin</fullName>
        <ecNumber evidence="5">3.4.21.4</ecNumber>
    </recommendedName>
</protein>
<feature type="non-terminal residue" evidence="8">
    <location>
        <position position="1"/>
    </location>
</feature>
<dbReference type="GO" id="GO:0005576">
    <property type="term" value="C:extracellular region"/>
    <property type="evidence" value="ECO:0007669"/>
    <property type="project" value="UniProtKB-SubCell"/>
</dbReference>
<keyword evidence="3" id="KW-1015">Disulfide bond</keyword>
<dbReference type="FunFam" id="2.40.10.10:FF:000005">
    <property type="entry name" value="Serine protease 37"/>
    <property type="match status" value="1"/>
</dbReference>
<gene>
    <name evidence="8" type="primary">Mcpt3_0</name>
    <name evidence="8" type="ORF">GTO96_0017077</name>
</gene>
<evidence type="ECO:0000313" key="8">
    <source>
        <dbReference type="EMBL" id="KAG2465774.1"/>
    </source>
</evidence>
<comment type="subcellular location">
    <subcellularLocation>
        <location evidence="1">Secreted</location>
        <location evidence="1">Extracellular space</location>
    </subcellularLocation>
</comment>
<dbReference type="CDD" id="cd00190">
    <property type="entry name" value="Tryp_SPc"/>
    <property type="match status" value="1"/>
</dbReference>
<dbReference type="InterPro" id="IPR043504">
    <property type="entry name" value="Peptidase_S1_PA_chymotrypsin"/>
</dbReference>
<keyword evidence="8" id="KW-0378">Hydrolase</keyword>
<dbReference type="InterPro" id="IPR009003">
    <property type="entry name" value="Peptidase_S1_PA"/>
</dbReference>
<dbReference type="InterPro" id="IPR001314">
    <property type="entry name" value="Peptidase_S1A"/>
</dbReference>
<proteinExistence type="predicted"/>
<dbReference type="PROSITE" id="PS00134">
    <property type="entry name" value="TRYPSIN_HIS"/>
    <property type="match status" value="1"/>
</dbReference>